<feature type="compositionally biased region" description="Polar residues" evidence="7">
    <location>
        <begin position="19"/>
        <end position="31"/>
    </location>
</feature>
<keyword evidence="10" id="KW-1185">Reference proteome</keyword>
<accession>A0A1F5LUQ2</accession>
<feature type="region of interest" description="Disordered" evidence="7">
    <location>
        <begin position="1"/>
        <end position="46"/>
    </location>
</feature>
<dbReference type="OrthoDB" id="5979581at2759"/>
<dbReference type="PROSITE" id="PS50011">
    <property type="entry name" value="PROTEIN_KINASE_DOM"/>
    <property type="match status" value="1"/>
</dbReference>
<dbReference type="Pfam" id="PF00069">
    <property type="entry name" value="Pkinase"/>
    <property type="match status" value="2"/>
</dbReference>
<dbReference type="InterPro" id="IPR051175">
    <property type="entry name" value="CLK_kinases"/>
</dbReference>
<dbReference type="Gene3D" id="3.30.200.20">
    <property type="entry name" value="Phosphorylase Kinase, domain 1"/>
    <property type="match status" value="1"/>
</dbReference>
<feature type="compositionally biased region" description="Polar residues" evidence="7">
    <location>
        <begin position="64"/>
        <end position="86"/>
    </location>
</feature>
<keyword evidence="5 6" id="KW-0067">ATP-binding</keyword>
<dbReference type="PANTHER" id="PTHR45646:SF11">
    <property type="entry name" value="SERINE_THREONINE-PROTEIN KINASE DOA"/>
    <property type="match status" value="1"/>
</dbReference>
<evidence type="ECO:0000256" key="4">
    <source>
        <dbReference type="ARBA" id="ARBA00022777"/>
    </source>
</evidence>
<feature type="domain" description="Protein kinase" evidence="8">
    <location>
        <begin position="134"/>
        <end position="464"/>
    </location>
</feature>
<dbReference type="GO" id="GO:0004674">
    <property type="term" value="F:protein serine/threonine kinase activity"/>
    <property type="evidence" value="ECO:0007669"/>
    <property type="project" value="UniProtKB-KW"/>
</dbReference>
<dbReference type="InterPro" id="IPR000719">
    <property type="entry name" value="Prot_kinase_dom"/>
</dbReference>
<dbReference type="InterPro" id="IPR011009">
    <property type="entry name" value="Kinase-like_dom_sf"/>
</dbReference>
<dbReference type="EMBL" id="LXJU01000003">
    <property type="protein sequence ID" value="OGE56649.1"/>
    <property type="molecule type" value="Genomic_DNA"/>
</dbReference>
<organism evidence="9 10">
    <name type="scientific">Penicillium arizonense</name>
    <dbReference type="NCBI Taxonomy" id="1835702"/>
    <lineage>
        <taxon>Eukaryota</taxon>
        <taxon>Fungi</taxon>
        <taxon>Dikarya</taxon>
        <taxon>Ascomycota</taxon>
        <taxon>Pezizomycotina</taxon>
        <taxon>Eurotiomycetes</taxon>
        <taxon>Eurotiomycetidae</taxon>
        <taxon>Eurotiales</taxon>
        <taxon>Aspergillaceae</taxon>
        <taxon>Penicillium</taxon>
    </lineage>
</organism>
<dbReference type="RefSeq" id="XP_022492077.1">
    <property type="nucleotide sequence ID" value="XM_022628449.1"/>
</dbReference>
<dbReference type="GO" id="GO:0043484">
    <property type="term" value="P:regulation of RNA splicing"/>
    <property type="evidence" value="ECO:0007669"/>
    <property type="project" value="TreeGrafter"/>
</dbReference>
<name>A0A1F5LUQ2_PENAI</name>
<evidence type="ECO:0000256" key="5">
    <source>
        <dbReference type="ARBA" id="ARBA00022840"/>
    </source>
</evidence>
<dbReference type="Proteomes" id="UP000177622">
    <property type="component" value="Unassembled WGS sequence"/>
</dbReference>
<dbReference type="GO" id="GO:0005524">
    <property type="term" value="F:ATP binding"/>
    <property type="evidence" value="ECO:0007669"/>
    <property type="project" value="UniProtKB-UniRule"/>
</dbReference>
<dbReference type="GeneID" id="34573183"/>
<dbReference type="InterPro" id="IPR017441">
    <property type="entry name" value="Protein_kinase_ATP_BS"/>
</dbReference>
<dbReference type="Gene3D" id="1.10.510.10">
    <property type="entry name" value="Transferase(Phosphotransferase) domain 1"/>
    <property type="match status" value="1"/>
</dbReference>
<evidence type="ECO:0000259" key="8">
    <source>
        <dbReference type="PROSITE" id="PS50011"/>
    </source>
</evidence>
<keyword evidence="2" id="KW-0808">Transferase</keyword>
<dbReference type="GO" id="GO:0005634">
    <property type="term" value="C:nucleus"/>
    <property type="evidence" value="ECO:0007669"/>
    <property type="project" value="TreeGrafter"/>
</dbReference>
<dbReference type="AlphaFoldDB" id="A0A1F5LUQ2"/>
<sequence length="473" mass="53683">MDADSPPMERSGNDVNDIPNETETTTIPQSSAEDDGASFSDIANSDDDVQIQWLDVPWKTYETNDFPTATSPNTDADADTSNNTYSDPEDFGDFARTSRERCRINAESEDNYDPKDNPHVFYPVCVGEVLNERYRVENKLGHGGFSTVWMAYDLQDETDVALKVMCSGESGDSEISIHDEINRNVQDPSHLVTYLATFLLPGNECDHRVLVLPLRGPSMDFYYRDRIPFSSRMSAAKQLLMALESLHKAGIVHRDLTDRNCMWGMASLRGLTRSAKYKALGRPFKKAIPCRDLWKEGELVNEIEVPSDLRTEDFYLADFGLAMKIDDEPKEGFPPDLHCSPERLHNQDPSFACDMWSYMILFAELYTGFHPFPHLGRGALFGLVNSLGPLPRHWKGLCTDAEDSWYDQDRRPDPEFSLASTIETDLPDADPIEREHARSLMTRMFTFSPEERLTATQLLQDPSFKAILEIYHC</sequence>
<evidence type="ECO:0000313" key="10">
    <source>
        <dbReference type="Proteomes" id="UP000177622"/>
    </source>
</evidence>
<dbReference type="PROSITE" id="PS00107">
    <property type="entry name" value="PROTEIN_KINASE_ATP"/>
    <property type="match status" value="1"/>
</dbReference>
<keyword evidence="4" id="KW-0418">Kinase</keyword>
<evidence type="ECO:0000256" key="6">
    <source>
        <dbReference type="PROSITE-ProRule" id="PRU10141"/>
    </source>
</evidence>
<dbReference type="SUPFAM" id="SSF56112">
    <property type="entry name" value="Protein kinase-like (PK-like)"/>
    <property type="match status" value="1"/>
</dbReference>
<evidence type="ECO:0000256" key="7">
    <source>
        <dbReference type="SAM" id="MobiDB-lite"/>
    </source>
</evidence>
<comment type="caution">
    <text evidence="9">The sequence shown here is derived from an EMBL/GenBank/DDBJ whole genome shotgun (WGS) entry which is preliminary data.</text>
</comment>
<dbReference type="STRING" id="1835702.A0A1F5LUQ2"/>
<evidence type="ECO:0000256" key="3">
    <source>
        <dbReference type="ARBA" id="ARBA00022741"/>
    </source>
</evidence>
<evidence type="ECO:0000313" key="9">
    <source>
        <dbReference type="EMBL" id="OGE56649.1"/>
    </source>
</evidence>
<feature type="region of interest" description="Disordered" evidence="7">
    <location>
        <begin position="64"/>
        <end position="93"/>
    </location>
</feature>
<evidence type="ECO:0000256" key="2">
    <source>
        <dbReference type="ARBA" id="ARBA00022679"/>
    </source>
</evidence>
<protein>
    <recommendedName>
        <fullName evidence="8">Protein kinase domain-containing protein</fullName>
    </recommendedName>
</protein>
<keyword evidence="1" id="KW-0723">Serine/threonine-protein kinase</keyword>
<keyword evidence="3 6" id="KW-0547">Nucleotide-binding</keyword>
<feature type="binding site" evidence="6">
    <location>
        <position position="163"/>
    </location>
    <ligand>
        <name>ATP</name>
        <dbReference type="ChEBI" id="CHEBI:30616"/>
    </ligand>
</feature>
<proteinExistence type="predicted"/>
<evidence type="ECO:0000256" key="1">
    <source>
        <dbReference type="ARBA" id="ARBA00022527"/>
    </source>
</evidence>
<gene>
    <name evidence="9" type="ORF">PENARI_c003G06465</name>
</gene>
<reference evidence="9 10" key="1">
    <citation type="journal article" date="2016" name="Sci. Rep.">
        <title>Penicillium arizonense, a new, genome sequenced fungal species, reveals a high chemical diversity in secreted metabolites.</title>
        <authorList>
            <person name="Grijseels S."/>
            <person name="Nielsen J.C."/>
            <person name="Randelovic M."/>
            <person name="Nielsen J."/>
            <person name="Nielsen K.F."/>
            <person name="Workman M."/>
            <person name="Frisvad J.C."/>
        </authorList>
    </citation>
    <scope>NUCLEOTIDE SEQUENCE [LARGE SCALE GENOMIC DNA]</scope>
    <source>
        <strain evidence="9 10">CBS 141311</strain>
    </source>
</reference>
<dbReference type="PANTHER" id="PTHR45646">
    <property type="entry name" value="SERINE/THREONINE-PROTEIN KINASE DOA-RELATED"/>
    <property type="match status" value="1"/>
</dbReference>